<organism evidence="2 3">
    <name type="scientific">Corallococcus sicarius</name>
    <dbReference type="NCBI Taxonomy" id="2316726"/>
    <lineage>
        <taxon>Bacteria</taxon>
        <taxon>Pseudomonadati</taxon>
        <taxon>Myxococcota</taxon>
        <taxon>Myxococcia</taxon>
        <taxon>Myxococcales</taxon>
        <taxon>Cystobacterineae</taxon>
        <taxon>Myxococcaceae</taxon>
        <taxon>Corallococcus</taxon>
    </lineage>
</organism>
<name>A0A3A8N0H1_9BACT</name>
<accession>A0A3A8N0H1</accession>
<feature type="transmembrane region" description="Helical" evidence="1">
    <location>
        <begin position="84"/>
        <end position="105"/>
    </location>
</feature>
<gene>
    <name evidence="2" type="ORF">D7X12_29180</name>
</gene>
<keyword evidence="1" id="KW-0812">Transmembrane</keyword>
<evidence type="ECO:0000313" key="3">
    <source>
        <dbReference type="Proteomes" id="UP000273405"/>
    </source>
</evidence>
<keyword evidence="1" id="KW-0472">Membrane</keyword>
<proteinExistence type="predicted"/>
<feature type="transmembrane region" description="Helical" evidence="1">
    <location>
        <begin position="22"/>
        <end position="42"/>
    </location>
</feature>
<dbReference type="AlphaFoldDB" id="A0A3A8N0H1"/>
<dbReference type="Proteomes" id="UP000273405">
    <property type="component" value="Unassembled WGS sequence"/>
</dbReference>
<keyword evidence="1" id="KW-1133">Transmembrane helix</keyword>
<evidence type="ECO:0000256" key="1">
    <source>
        <dbReference type="SAM" id="Phobius"/>
    </source>
</evidence>
<dbReference type="EMBL" id="RAWG01000235">
    <property type="protein sequence ID" value="RKH37553.1"/>
    <property type="molecule type" value="Genomic_DNA"/>
</dbReference>
<reference evidence="3" key="1">
    <citation type="submission" date="2018-09" db="EMBL/GenBank/DDBJ databases">
        <authorList>
            <person name="Livingstone P.G."/>
            <person name="Whitworth D.E."/>
        </authorList>
    </citation>
    <scope>NUCLEOTIDE SEQUENCE [LARGE SCALE GENOMIC DNA]</scope>
    <source>
        <strain evidence="3">CA040B</strain>
    </source>
</reference>
<comment type="caution">
    <text evidence="2">The sequence shown here is derived from an EMBL/GenBank/DDBJ whole genome shotgun (WGS) entry which is preliminary data.</text>
</comment>
<feature type="transmembrane region" description="Helical" evidence="1">
    <location>
        <begin position="117"/>
        <end position="146"/>
    </location>
</feature>
<evidence type="ECO:0000313" key="2">
    <source>
        <dbReference type="EMBL" id="RKH37553.1"/>
    </source>
</evidence>
<keyword evidence="3" id="KW-1185">Reference proteome</keyword>
<sequence>MMDDTQGTPDVGPARAKAAQDLSVPAILMMVMGGFWVLYSLYGMVGSAGSTEAQMDAINTVLAQYPPDLQEKMRGLVAAFSSPGFRILSSLPGLLLNAAVVFGAWKMKNLQTYGLAMTAAILSCIPCCGPCCGLGIIPGVWALVVLNRADVKAAFR</sequence>
<protein>
    <submittedName>
        <fullName evidence="2">Uncharacterized protein</fullName>
    </submittedName>
</protein>